<proteinExistence type="predicted"/>
<dbReference type="RefSeq" id="WP_078814296.1">
    <property type="nucleotide sequence ID" value="NZ_FUYE01000010.1"/>
</dbReference>
<gene>
    <name evidence="3" type="ORF">SAMN02745166_03101</name>
</gene>
<evidence type="ECO:0000259" key="2">
    <source>
        <dbReference type="Pfam" id="PF14300"/>
    </source>
</evidence>
<reference evidence="4" key="1">
    <citation type="submission" date="2017-02" db="EMBL/GenBank/DDBJ databases">
        <authorList>
            <person name="Varghese N."/>
            <person name="Submissions S."/>
        </authorList>
    </citation>
    <scope>NUCLEOTIDE SEQUENCE [LARGE SCALE GENOMIC DNA]</scope>
    <source>
        <strain evidence="4">ATCC 700200</strain>
    </source>
</reference>
<evidence type="ECO:0000313" key="3">
    <source>
        <dbReference type="EMBL" id="SKB00240.1"/>
    </source>
</evidence>
<sequence>MWPFTRKKSSPQQPLPPVSPGGDKAASLVEKHTGAFFGSLQQRPKWRHITAETLAAIPDDELEIAIFDIVWAMPIKSLDQSLTTLSELGIGYQTIYTTLQLETEVSNGGFQQYFYNSTRHYFPMAREGYQRLGLTTLVQIADAAKAAYDEELAMKPPQTEAPDEQLDEFMSRYEDSKVDLATDRFYAEKEAAKSARTTYIRQHPDQFFGDFRDRYK</sequence>
<dbReference type="InterPro" id="IPR025402">
    <property type="entry name" value="DMP19_C"/>
</dbReference>
<dbReference type="Pfam" id="PF14300">
    <property type="entry name" value="DMP19"/>
    <property type="match status" value="1"/>
</dbReference>
<accession>A0A1T4YEW8</accession>
<dbReference type="AlphaFoldDB" id="A0A1T4YEW8"/>
<protein>
    <recommendedName>
        <fullName evidence="2">DNA mimic protein DMP19 C-terminal domain-containing protein</fullName>
    </recommendedName>
</protein>
<name>A0A1T4YEW8_9BACT</name>
<feature type="region of interest" description="Disordered" evidence="1">
    <location>
        <begin position="1"/>
        <end position="24"/>
    </location>
</feature>
<dbReference type="Gene3D" id="1.20.1420.60">
    <property type="match status" value="1"/>
</dbReference>
<evidence type="ECO:0000313" key="4">
    <source>
        <dbReference type="Proteomes" id="UP000190774"/>
    </source>
</evidence>
<dbReference type="EMBL" id="FUYE01000010">
    <property type="protein sequence ID" value="SKB00240.1"/>
    <property type="molecule type" value="Genomic_DNA"/>
</dbReference>
<feature type="domain" description="DNA mimic protein DMP19 C-terminal" evidence="2">
    <location>
        <begin position="91"/>
        <end position="203"/>
    </location>
</feature>
<dbReference type="STRING" id="48467.SAMN02745166_03101"/>
<dbReference type="OrthoDB" id="6334863at2"/>
<organism evidence="3 4">
    <name type="scientific">Prosthecobacter debontii</name>
    <dbReference type="NCBI Taxonomy" id="48467"/>
    <lineage>
        <taxon>Bacteria</taxon>
        <taxon>Pseudomonadati</taxon>
        <taxon>Verrucomicrobiota</taxon>
        <taxon>Verrucomicrobiia</taxon>
        <taxon>Verrucomicrobiales</taxon>
        <taxon>Verrucomicrobiaceae</taxon>
        <taxon>Prosthecobacter</taxon>
    </lineage>
</organism>
<keyword evidence="4" id="KW-1185">Reference proteome</keyword>
<dbReference type="Proteomes" id="UP000190774">
    <property type="component" value="Unassembled WGS sequence"/>
</dbReference>
<evidence type="ECO:0000256" key="1">
    <source>
        <dbReference type="SAM" id="MobiDB-lite"/>
    </source>
</evidence>